<dbReference type="Proteomes" id="UP000672526">
    <property type="component" value="Unassembled WGS sequence"/>
</dbReference>
<evidence type="ECO:0000313" key="2">
    <source>
        <dbReference type="Proteomes" id="UP000672526"/>
    </source>
</evidence>
<keyword evidence="2" id="KW-1185">Reference proteome</keyword>
<reference evidence="1 2" key="1">
    <citation type="submission" date="2021-02" db="EMBL/GenBank/DDBJ databases">
        <authorList>
            <person name="Vanwijnsberghe S."/>
        </authorList>
    </citation>
    <scope>NUCLEOTIDE SEQUENCE [LARGE SCALE GENOMIC DNA]</scope>
    <source>
        <strain evidence="1 2">LMG 31837</strain>
    </source>
</reference>
<dbReference type="RefSeq" id="WP_211617533.1">
    <property type="nucleotide sequence ID" value="NZ_CAJNBK010000062.1"/>
</dbReference>
<protein>
    <submittedName>
        <fullName evidence="1">Uncharacterized protein</fullName>
    </submittedName>
</protein>
<dbReference type="EMBL" id="CAJNBK010000062">
    <property type="protein sequence ID" value="CAE6842064.1"/>
    <property type="molecule type" value="Genomic_DNA"/>
</dbReference>
<proteinExistence type="predicted"/>
<sequence length="92" mass="10362">MTYEYRGWVIDATPEFALGQFFAHARIIQASPDDDTDTEMVAIHREDAAIHQFDNGFRQVGLHGKVLDLNCARNATDRQQQAINTDVLGLTE</sequence>
<comment type="caution">
    <text evidence="1">The sequence shown here is derived from an EMBL/GenBank/DDBJ whole genome shotgun (WGS) entry which is preliminary data.</text>
</comment>
<name>A0ABN7N0I9_9BURK</name>
<gene>
    <name evidence="1" type="ORF">R69888_07011</name>
</gene>
<organism evidence="1 2">
    <name type="scientific">Paraburkholderia haematera</name>
    <dbReference type="NCBI Taxonomy" id="2793077"/>
    <lineage>
        <taxon>Bacteria</taxon>
        <taxon>Pseudomonadati</taxon>
        <taxon>Pseudomonadota</taxon>
        <taxon>Betaproteobacteria</taxon>
        <taxon>Burkholderiales</taxon>
        <taxon>Burkholderiaceae</taxon>
        <taxon>Paraburkholderia</taxon>
    </lineage>
</organism>
<accession>A0ABN7N0I9</accession>
<evidence type="ECO:0000313" key="1">
    <source>
        <dbReference type="EMBL" id="CAE6842064.1"/>
    </source>
</evidence>